<evidence type="ECO:0000256" key="1">
    <source>
        <dbReference type="SAM" id="MobiDB-lite"/>
    </source>
</evidence>
<dbReference type="EMBL" id="LXPE01000004">
    <property type="protein sequence ID" value="OBA28387.1"/>
    <property type="molecule type" value="Genomic_DNA"/>
</dbReference>
<accession>A0A1B7TI13</accession>
<gene>
    <name evidence="2" type="ORF">HANVADRAFT_51679</name>
</gene>
<feature type="non-terminal residue" evidence="2">
    <location>
        <position position="525"/>
    </location>
</feature>
<proteinExistence type="predicted"/>
<name>A0A1B7TI13_9ASCO</name>
<keyword evidence="3" id="KW-1185">Reference proteome</keyword>
<feature type="compositionally biased region" description="Low complexity" evidence="1">
    <location>
        <begin position="287"/>
        <end position="298"/>
    </location>
</feature>
<protein>
    <submittedName>
        <fullName evidence="2">Uncharacterized protein</fullName>
    </submittedName>
</protein>
<dbReference type="OrthoDB" id="2163387at2759"/>
<dbReference type="Proteomes" id="UP000092321">
    <property type="component" value="Unassembled WGS sequence"/>
</dbReference>
<feature type="region of interest" description="Disordered" evidence="1">
    <location>
        <begin position="257"/>
        <end position="360"/>
    </location>
</feature>
<feature type="compositionally biased region" description="Polar residues" evidence="1">
    <location>
        <begin position="270"/>
        <end position="286"/>
    </location>
</feature>
<reference evidence="3" key="1">
    <citation type="journal article" date="2016" name="Proc. Natl. Acad. Sci. U.S.A.">
        <title>Comparative genomics of biotechnologically important yeasts.</title>
        <authorList>
            <person name="Riley R."/>
            <person name="Haridas S."/>
            <person name="Wolfe K.H."/>
            <person name="Lopes M.R."/>
            <person name="Hittinger C.T."/>
            <person name="Goeker M."/>
            <person name="Salamov A.A."/>
            <person name="Wisecaver J.H."/>
            <person name="Long T.M."/>
            <person name="Calvey C.H."/>
            <person name="Aerts A.L."/>
            <person name="Barry K.W."/>
            <person name="Choi C."/>
            <person name="Clum A."/>
            <person name="Coughlan A.Y."/>
            <person name="Deshpande S."/>
            <person name="Douglass A.P."/>
            <person name="Hanson S.J."/>
            <person name="Klenk H.-P."/>
            <person name="LaButti K.M."/>
            <person name="Lapidus A."/>
            <person name="Lindquist E.A."/>
            <person name="Lipzen A.M."/>
            <person name="Meier-Kolthoff J.P."/>
            <person name="Ohm R.A."/>
            <person name="Otillar R.P."/>
            <person name="Pangilinan J.L."/>
            <person name="Peng Y."/>
            <person name="Rokas A."/>
            <person name="Rosa C.A."/>
            <person name="Scheuner C."/>
            <person name="Sibirny A.A."/>
            <person name="Slot J.C."/>
            <person name="Stielow J.B."/>
            <person name="Sun H."/>
            <person name="Kurtzman C.P."/>
            <person name="Blackwell M."/>
            <person name="Grigoriev I.V."/>
            <person name="Jeffries T.W."/>
        </authorList>
    </citation>
    <scope>NUCLEOTIDE SEQUENCE [LARGE SCALE GENOMIC DNA]</scope>
    <source>
        <strain evidence="3">NRRL Y-1626</strain>
    </source>
</reference>
<organism evidence="2 3">
    <name type="scientific">Hanseniaspora valbyensis NRRL Y-1626</name>
    <dbReference type="NCBI Taxonomy" id="766949"/>
    <lineage>
        <taxon>Eukaryota</taxon>
        <taxon>Fungi</taxon>
        <taxon>Dikarya</taxon>
        <taxon>Ascomycota</taxon>
        <taxon>Saccharomycotina</taxon>
        <taxon>Saccharomycetes</taxon>
        <taxon>Saccharomycodales</taxon>
        <taxon>Saccharomycodaceae</taxon>
        <taxon>Hanseniaspora</taxon>
    </lineage>
</organism>
<feature type="compositionally biased region" description="Polar residues" evidence="1">
    <location>
        <begin position="351"/>
        <end position="360"/>
    </location>
</feature>
<feature type="compositionally biased region" description="Low complexity" evidence="1">
    <location>
        <begin position="339"/>
        <end position="350"/>
    </location>
</feature>
<sequence>MTETKIYKSKLDTSNFSQKLKRSLNELKDKNILLTPVKTESNIGKNWFNDDDKNIETQSNKPEINIEDQDIIEKKFENVDGIYESPTKKHKTTSRLAGDLESDKLKRTLSFSSDKSTSDDDDKELLKTNIDLATLSSQSLIETNRENKEKSPLELDCKDEFIKRCNFFNLDDEEKEDNELSNVDSVANIIKSKPLLKNQGVLINLNEISSQKTNKEDNGNILSLQKEGIIDDEEDNLQKHPEKEMGADLLLYLASSPSSSQKNKKPHKNFPSNKNYSLNIPSSQSALLNRNNPLVNDNNKNKRKDNDNKTSNSNEINKSAPSALLDYDGNTMLTSHMTNNGSNNNNNNNNISLQYSSVSGRNGNINNNKYKLLSTPVSKTKDIFGQDSSILRYATMSGGSVMNSAINTHYNDIPDVVLLNSRIDLSEKINDLSNIDDKSRVIDDDISLKGLDETSDEENEKEVNNNINENEKNDYDSEFDKNKLFKTPNISNSGVMSHMHNSMIDSVMLNNVSDAIHFGSKTGSS</sequence>
<evidence type="ECO:0000313" key="3">
    <source>
        <dbReference type="Proteomes" id="UP000092321"/>
    </source>
</evidence>
<feature type="region of interest" description="Disordered" evidence="1">
    <location>
        <begin position="451"/>
        <end position="475"/>
    </location>
</feature>
<dbReference type="AlphaFoldDB" id="A0A1B7TI13"/>
<comment type="caution">
    <text evidence="2">The sequence shown here is derived from an EMBL/GenBank/DDBJ whole genome shotgun (WGS) entry which is preliminary data.</text>
</comment>
<evidence type="ECO:0000313" key="2">
    <source>
        <dbReference type="EMBL" id="OBA28387.1"/>
    </source>
</evidence>